<feature type="domain" description="SprT-like" evidence="1">
    <location>
        <begin position="35"/>
        <end position="95"/>
    </location>
</feature>
<dbReference type="Proteomes" id="UP000216035">
    <property type="component" value="Unassembled WGS sequence"/>
</dbReference>
<comment type="caution">
    <text evidence="2">The sequence shown here is derived from an EMBL/GenBank/DDBJ whole genome shotgun (WGS) entry which is preliminary data.</text>
</comment>
<dbReference type="RefSeq" id="WP_094486147.1">
    <property type="nucleotide sequence ID" value="NZ_NOXX01000191.1"/>
</dbReference>
<organism evidence="2 3">
    <name type="scientific">Flavobacterium aurantiibacter</name>
    <dbReference type="NCBI Taxonomy" id="2023067"/>
    <lineage>
        <taxon>Bacteria</taxon>
        <taxon>Pseudomonadati</taxon>
        <taxon>Bacteroidota</taxon>
        <taxon>Flavobacteriia</taxon>
        <taxon>Flavobacteriales</taxon>
        <taxon>Flavobacteriaceae</taxon>
        <taxon>Flavobacterium</taxon>
    </lineage>
</organism>
<keyword evidence="3" id="KW-1185">Reference proteome</keyword>
<dbReference type="OrthoDB" id="267364at2"/>
<evidence type="ECO:0000259" key="1">
    <source>
        <dbReference type="Pfam" id="PF10263"/>
    </source>
</evidence>
<dbReference type="AlphaFoldDB" id="A0A255ZUF1"/>
<gene>
    <name evidence="2" type="ORF">CHX27_07505</name>
</gene>
<evidence type="ECO:0000313" key="3">
    <source>
        <dbReference type="Proteomes" id="UP000216035"/>
    </source>
</evidence>
<name>A0A255ZUF1_9FLAO</name>
<sequence length="201" mass="23603">MKDILAKYVPEAAVDYCFDLIVHWRVHLQIVNDRKTKHGDYRKEADGKHRITVNGGKNKYRFLMTLVHEIAHLTAFEKYGRRIKPHGLEWKHEFRTLMLPVLNTGVFPADLLQLLARHLRNPSASDGTDVTLTIAFKKYDPQTEYDYLFTLPYNSYFQTPDGRVFRKVGLIQKLIECTEVQTGRRFKFRPNAEVKQITHEK</sequence>
<dbReference type="EMBL" id="NOXX01000191">
    <property type="protein sequence ID" value="OYQ44390.1"/>
    <property type="molecule type" value="Genomic_DNA"/>
</dbReference>
<protein>
    <submittedName>
        <fullName evidence="2">SprT domain-containing protein</fullName>
    </submittedName>
</protein>
<proteinExistence type="predicted"/>
<evidence type="ECO:0000313" key="2">
    <source>
        <dbReference type="EMBL" id="OYQ44390.1"/>
    </source>
</evidence>
<reference evidence="2 3" key="1">
    <citation type="submission" date="2017-07" db="EMBL/GenBank/DDBJ databases">
        <title>Flavobacterium cyanobacteriorum sp. nov., isolated from cyanobacterial aggregates in a eutrophic lake.</title>
        <authorList>
            <person name="Cai H."/>
        </authorList>
    </citation>
    <scope>NUCLEOTIDE SEQUENCE [LARGE SCALE GENOMIC DNA]</scope>
    <source>
        <strain evidence="2 3">TH167</strain>
    </source>
</reference>
<dbReference type="Pfam" id="PF10263">
    <property type="entry name" value="SprT-like"/>
    <property type="match status" value="1"/>
</dbReference>
<dbReference type="GO" id="GO:0006950">
    <property type="term" value="P:response to stress"/>
    <property type="evidence" value="ECO:0007669"/>
    <property type="project" value="UniProtKB-ARBA"/>
</dbReference>
<accession>A0A255ZUF1</accession>
<dbReference type="InterPro" id="IPR006640">
    <property type="entry name" value="SprT-like_domain"/>
</dbReference>